<dbReference type="Pfam" id="PF19789">
    <property type="entry name" value="DUF6273"/>
    <property type="match status" value="1"/>
</dbReference>
<name>W0FI38_9BACT</name>
<dbReference type="AlphaFoldDB" id="W0FI38"/>
<feature type="domain" description="DUF6273" evidence="1">
    <location>
        <begin position="157"/>
        <end position="318"/>
    </location>
</feature>
<evidence type="ECO:0000313" key="2">
    <source>
        <dbReference type="EMBL" id="AHF24436.1"/>
    </source>
</evidence>
<protein>
    <recommendedName>
        <fullName evidence="1">DUF6273 domain-containing protein</fullName>
    </recommendedName>
</protein>
<dbReference type="EMBL" id="KC246794">
    <property type="protein sequence ID" value="AHF24436.1"/>
    <property type="molecule type" value="Genomic_DNA"/>
</dbReference>
<organism evidence="2">
    <name type="scientific">uncultured bacterium Contig99</name>
    <dbReference type="NCBI Taxonomy" id="1393639"/>
    <lineage>
        <taxon>Bacteria</taxon>
        <taxon>environmental samples</taxon>
    </lineage>
</organism>
<reference evidence="2" key="1">
    <citation type="journal article" date="2013" name="PLoS ONE">
        <title>Metagenomic insights into the carbohydrate-active enzymes carried by the microorganisms adhering to solid digesta in the rumen of cows.</title>
        <authorList>
            <person name="Wang L."/>
            <person name="Hatem A."/>
            <person name="Catalyurek U.V."/>
            <person name="Morrison M."/>
            <person name="Yu Z."/>
        </authorList>
    </citation>
    <scope>NUCLEOTIDE SEQUENCE</scope>
</reference>
<dbReference type="InterPro" id="IPR046240">
    <property type="entry name" value="DUF6273"/>
</dbReference>
<proteinExistence type="predicted"/>
<sequence length="341" mass="37890">MKRAKWVFLALALTAALGVGLAAGIRAVRPARRYAQGLALRAEQRWDEAAAAFEEAGDHRDAAEQILETRYQQAQTLYAAGDYARAYAAFLQASGYRDADEILAGDEHFRQSNEQYTEATAPFRTLGETVSFGRYEQDGDPMNGSEPIEWIVLDEQDGRALLISRYGLDCQPFHTRRALVNWGTCSLRSWLNREFLEAAFDAAECGAVLKTRVDNSRAQGYEKYGASSGSDTQDRVFLLSYAEAWRYFPTNEARQTTATAYARARGAYTSQQNGNCWWWLRSSGNAGTCAMNVHCSGVRGDYLAHDPYAAVRPAIWVDLRSPYFSLSGNETRTGGEDANDA</sequence>
<accession>W0FI38</accession>
<dbReference type="SUPFAM" id="SSF48452">
    <property type="entry name" value="TPR-like"/>
    <property type="match status" value="1"/>
</dbReference>
<dbReference type="InterPro" id="IPR011990">
    <property type="entry name" value="TPR-like_helical_dom_sf"/>
</dbReference>
<evidence type="ECO:0000259" key="1">
    <source>
        <dbReference type="Pfam" id="PF19789"/>
    </source>
</evidence>